<name>A0A844D411_9RHOB</name>
<evidence type="ECO:0000256" key="5">
    <source>
        <dbReference type="ARBA" id="ARBA00022679"/>
    </source>
</evidence>
<comment type="catalytic activity">
    <reaction evidence="7 8">
        <text>lipid IVA (E. coli) + CMP-3-deoxy-beta-D-manno-octulosonate = alpha-Kdo-(2-&gt;6)-lipid IVA (E. coli) + CMP + H(+)</text>
        <dbReference type="Rhea" id="RHEA:28066"/>
        <dbReference type="ChEBI" id="CHEBI:15378"/>
        <dbReference type="ChEBI" id="CHEBI:58603"/>
        <dbReference type="ChEBI" id="CHEBI:60364"/>
        <dbReference type="ChEBI" id="CHEBI:60377"/>
        <dbReference type="ChEBI" id="CHEBI:85987"/>
        <dbReference type="EC" id="2.4.99.12"/>
    </reaction>
</comment>
<sequence>MAQSLSLAAYLAYARRGGNGTTMHDIPRPKGAVIWAHAVDAGRADALVQLAERLAAQRPGLHMVLTTPDDSAPVNRNSKAVIWRPLPEDTIASAESFLAHWHPALCLWTGGDLKPALLTTADKMGLPLYLVDADEQLLTRRSWRWFPDMPRALLSLFTLVIARNEATARLLRRLGIQDEDIAVTGPFREGTISLPCNESDREELAGLLRGRPVWLAAMANPRELPIILDAHRQVSRQAHRSLLVIVPDDETESPGFQTKLDESGWRYVLWSEGALPEETTQVLLADTHGEMGLWYRIAQITLMGSSLIPGQWGRDPNEPAAHGSAILYGPNVRRYLSSYSRYAEAGAARIVKDADSLAAAVLSLIPPDQSAAMAHAAWDVASEGAGVTDQILDLVQDTLDALEGE</sequence>
<dbReference type="PANTHER" id="PTHR42755:SF1">
    <property type="entry name" value="3-DEOXY-D-MANNO-OCTULOSONIC ACID TRANSFERASE, MITOCHONDRIAL-RELATED"/>
    <property type="match status" value="1"/>
</dbReference>
<proteinExistence type="inferred from homology"/>
<dbReference type="Proteomes" id="UP000564704">
    <property type="component" value="Unassembled WGS sequence"/>
</dbReference>
<dbReference type="EMBL" id="SZWE01000001">
    <property type="protein sequence ID" value="MRU15998.1"/>
    <property type="molecule type" value="Genomic_DNA"/>
</dbReference>
<keyword evidence="5 8" id="KW-0808">Transferase</keyword>
<evidence type="ECO:0000256" key="4">
    <source>
        <dbReference type="ARBA" id="ARBA00019077"/>
    </source>
</evidence>
<evidence type="ECO:0000259" key="9">
    <source>
        <dbReference type="Pfam" id="PF04413"/>
    </source>
</evidence>
<dbReference type="Gene3D" id="3.40.50.11720">
    <property type="entry name" value="3-Deoxy-D-manno-octulosonic-acid transferase, N-terminal domain"/>
    <property type="match status" value="1"/>
</dbReference>
<dbReference type="PANTHER" id="PTHR42755">
    <property type="entry name" value="3-DEOXY-MANNO-OCTULOSONATE CYTIDYLYLTRANSFERASE"/>
    <property type="match status" value="1"/>
</dbReference>
<comment type="pathway">
    <text evidence="2 8">Bacterial outer membrane biogenesis; LPS core biosynthesis.</text>
</comment>
<evidence type="ECO:0000256" key="1">
    <source>
        <dbReference type="ARBA" id="ARBA00003394"/>
    </source>
</evidence>
<comment type="subcellular location">
    <subcellularLocation>
        <location evidence="8">Cell membrane</location>
    </subcellularLocation>
</comment>
<evidence type="ECO:0000313" key="10">
    <source>
        <dbReference type="EMBL" id="MRU15998.1"/>
    </source>
</evidence>
<evidence type="ECO:0000256" key="3">
    <source>
        <dbReference type="ARBA" id="ARBA00012621"/>
    </source>
</evidence>
<reference evidence="10 11" key="1">
    <citation type="submission" date="2019-05" db="EMBL/GenBank/DDBJ databases">
        <title>Roseovarius bejariae sp. nov., a moderately halophylic bacterium isolated from a saline soil in Rambla Salada (Murcia).</title>
        <authorList>
            <person name="Castro D.J."/>
            <person name="Gomez-Altuve A."/>
            <person name="Reina J.C."/>
            <person name="Rodriguez M."/>
            <person name="Sampedro I."/>
            <person name="Llamas I."/>
            <person name="Martinez-Checa F."/>
        </authorList>
    </citation>
    <scope>NUCLEOTIDE SEQUENCE [LARGE SCALE GENOMIC DNA]</scope>
    <source>
        <strain evidence="10 11">A21</strain>
    </source>
</reference>
<dbReference type="UniPathway" id="UPA00958"/>
<keyword evidence="8" id="KW-0472">Membrane</keyword>
<dbReference type="Pfam" id="PF04413">
    <property type="entry name" value="Glycos_transf_N"/>
    <property type="match status" value="1"/>
</dbReference>
<protein>
    <recommendedName>
        <fullName evidence="4 8">3-deoxy-D-manno-octulosonic acid transferase</fullName>
        <shortName evidence="8">Kdo transferase</shortName>
        <ecNumber evidence="3 8">2.4.99.12</ecNumber>
    </recommendedName>
    <alternativeName>
        <fullName evidence="6 8">Lipid IV(A) 3-deoxy-D-manno-octulosonic acid transferase</fullName>
    </alternativeName>
</protein>
<dbReference type="EC" id="2.4.99.12" evidence="3 8"/>
<dbReference type="AlphaFoldDB" id="A0A844D411"/>
<comment type="caution">
    <text evidence="10">The sequence shown here is derived from an EMBL/GenBank/DDBJ whole genome shotgun (WGS) entry which is preliminary data.</text>
</comment>
<evidence type="ECO:0000313" key="11">
    <source>
        <dbReference type="Proteomes" id="UP000564704"/>
    </source>
</evidence>
<dbReference type="SUPFAM" id="SSF53756">
    <property type="entry name" value="UDP-Glycosyltransferase/glycogen phosphorylase"/>
    <property type="match status" value="1"/>
</dbReference>
<dbReference type="GO" id="GO:0009244">
    <property type="term" value="P:lipopolysaccharide core region biosynthetic process"/>
    <property type="evidence" value="ECO:0007669"/>
    <property type="project" value="UniProtKB-UniRule"/>
</dbReference>
<dbReference type="Gene3D" id="3.40.50.2000">
    <property type="entry name" value="Glycogen Phosphorylase B"/>
    <property type="match status" value="1"/>
</dbReference>
<dbReference type="GO" id="GO:0009245">
    <property type="term" value="P:lipid A biosynthetic process"/>
    <property type="evidence" value="ECO:0007669"/>
    <property type="project" value="TreeGrafter"/>
</dbReference>
<evidence type="ECO:0000256" key="8">
    <source>
        <dbReference type="RuleBase" id="RU365103"/>
    </source>
</evidence>
<dbReference type="GO" id="GO:0043842">
    <property type="term" value="F:Kdo transferase activity"/>
    <property type="evidence" value="ECO:0007669"/>
    <property type="project" value="UniProtKB-EC"/>
</dbReference>
<dbReference type="GO" id="GO:0005886">
    <property type="term" value="C:plasma membrane"/>
    <property type="evidence" value="ECO:0007669"/>
    <property type="project" value="UniProtKB-SubCell"/>
</dbReference>
<dbReference type="InterPro" id="IPR039901">
    <property type="entry name" value="Kdotransferase"/>
</dbReference>
<evidence type="ECO:0000256" key="7">
    <source>
        <dbReference type="ARBA" id="ARBA00049183"/>
    </source>
</evidence>
<organism evidence="10 11">
    <name type="scientific">Roseovarius bejariae</name>
    <dbReference type="NCBI Taxonomy" id="2576383"/>
    <lineage>
        <taxon>Bacteria</taxon>
        <taxon>Pseudomonadati</taxon>
        <taxon>Pseudomonadota</taxon>
        <taxon>Alphaproteobacteria</taxon>
        <taxon>Rhodobacterales</taxon>
        <taxon>Roseobacteraceae</taxon>
        <taxon>Roseovarius</taxon>
    </lineage>
</organism>
<evidence type="ECO:0000256" key="6">
    <source>
        <dbReference type="ARBA" id="ARBA00031445"/>
    </source>
</evidence>
<feature type="domain" description="3-deoxy-D-manno-octulosonic-acid transferase N-terminal" evidence="9">
    <location>
        <begin position="28"/>
        <end position="187"/>
    </location>
</feature>
<evidence type="ECO:0000256" key="2">
    <source>
        <dbReference type="ARBA" id="ARBA00004713"/>
    </source>
</evidence>
<accession>A0A844D411</accession>
<dbReference type="RefSeq" id="WP_154151754.1">
    <property type="nucleotide sequence ID" value="NZ_SZWE01000001.1"/>
</dbReference>
<dbReference type="InterPro" id="IPR007507">
    <property type="entry name" value="Glycos_transf_N"/>
</dbReference>
<keyword evidence="8" id="KW-1003">Cell membrane</keyword>
<comment type="function">
    <text evidence="1 8">Involved in lipopolysaccharide (LPS) biosynthesis. Catalyzes the transfer of 3-deoxy-D-manno-octulosonate (Kdo) residue(s) from CMP-Kdo to lipid IV(A), the tetraacyldisaccharide-1,4'-bisphosphate precursor of lipid A.</text>
</comment>
<keyword evidence="11" id="KW-1185">Reference proteome</keyword>
<dbReference type="InterPro" id="IPR038107">
    <property type="entry name" value="Glycos_transf_N_sf"/>
</dbReference>
<keyword evidence="8" id="KW-0448">Lipopolysaccharide biosynthesis</keyword>
<dbReference type="OrthoDB" id="9789797at2"/>
<gene>
    <name evidence="10" type="ORF">FDP25_11220</name>
</gene>
<comment type="similarity">
    <text evidence="8">Belongs to the glycosyltransferase group 1 family.</text>
</comment>